<evidence type="ECO:0000256" key="1">
    <source>
        <dbReference type="ARBA" id="ARBA00023125"/>
    </source>
</evidence>
<dbReference type="GO" id="GO:0003677">
    <property type="term" value="F:DNA binding"/>
    <property type="evidence" value="ECO:0007669"/>
    <property type="project" value="UniProtKB-KW"/>
</dbReference>
<proteinExistence type="predicted"/>
<keyword evidence="1" id="KW-0238">DNA-binding</keyword>
<dbReference type="AlphaFoldDB" id="A0A0A7EIW5"/>
<dbReference type="CDD" id="cd16394">
    <property type="entry name" value="sopB_N"/>
    <property type="match status" value="1"/>
</dbReference>
<dbReference type="EMBL" id="CP009889">
    <property type="protein sequence ID" value="AIY66493.1"/>
    <property type="molecule type" value="Genomic_DNA"/>
</dbReference>
<keyword evidence="4" id="KW-1185">Reference proteome</keyword>
<evidence type="ECO:0000313" key="3">
    <source>
        <dbReference type="EMBL" id="AIY66493.1"/>
    </source>
</evidence>
<dbReference type="STRING" id="1348114.OM33_15155"/>
<dbReference type="PANTHER" id="PTHR38973">
    <property type="entry name" value="PLASMID PARTITIONING CONTROL PROTEIN-RELATED"/>
    <property type="match status" value="1"/>
</dbReference>
<protein>
    <submittedName>
        <fullName evidence="3">Transcriptional regulator</fullName>
    </submittedName>
</protein>
<dbReference type="KEGG" id="pseo:OM33_15155"/>
<dbReference type="SUPFAM" id="SSF110849">
    <property type="entry name" value="ParB/Sulfiredoxin"/>
    <property type="match status" value="1"/>
</dbReference>
<reference evidence="3" key="1">
    <citation type="submission" date="2014-11" db="EMBL/GenBank/DDBJ databases">
        <title>Complete Genome Sequence of Pseudoalteromonas sp. Strain OCN003 Isolated from Kaneohe Bay, Oahu, Hawaii.</title>
        <authorList>
            <person name="Beurmann S."/>
            <person name="Videau P."/>
            <person name="Ushijima B."/>
            <person name="Smith A.M."/>
            <person name="Aeby G.S."/>
            <person name="Callahan S.M."/>
            <person name="Belcaid M."/>
        </authorList>
    </citation>
    <scope>NUCLEOTIDE SEQUENCE [LARGE SCALE GENOMIC DNA]</scope>
    <source>
        <strain evidence="3">OCN003</strain>
    </source>
</reference>
<keyword evidence="2" id="KW-0175">Coiled coil</keyword>
<feature type="coiled-coil region" evidence="2">
    <location>
        <begin position="225"/>
        <end position="252"/>
    </location>
</feature>
<gene>
    <name evidence="3" type="ORF">OM33_15155</name>
</gene>
<dbReference type="eggNOG" id="COG1475">
    <property type="taxonomic scope" value="Bacteria"/>
</dbReference>
<name>A0A0A7EIW5_9GAMM</name>
<accession>A0A0A7EIW5</accession>
<evidence type="ECO:0000313" key="4">
    <source>
        <dbReference type="Proteomes" id="UP000030341"/>
    </source>
</evidence>
<dbReference type="Proteomes" id="UP000030341">
    <property type="component" value="Chromosome 2"/>
</dbReference>
<dbReference type="HOGENOM" id="CLU_868409_0_0_6"/>
<organism evidence="3 4">
    <name type="scientific">Pseudoalteromonas piratica</name>
    <dbReference type="NCBI Taxonomy" id="1348114"/>
    <lineage>
        <taxon>Bacteria</taxon>
        <taxon>Pseudomonadati</taxon>
        <taxon>Pseudomonadota</taxon>
        <taxon>Gammaproteobacteria</taxon>
        <taxon>Alteromonadales</taxon>
        <taxon>Pseudoalteromonadaceae</taxon>
        <taxon>Pseudoalteromonas</taxon>
    </lineage>
</organism>
<dbReference type="OrthoDB" id="5719994at2"/>
<dbReference type="PANTHER" id="PTHR38973:SF2">
    <property type="entry name" value="PARB_REPB_SPO0J FAMILY PLASMID PARTITION PROTEIN"/>
    <property type="match status" value="1"/>
</dbReference>
<sequence>MAKKRKNDTRIDPFATAVESSSLDALLENAQAGDQITMPAPSDPNREIKLYCKLIKNQEIAHSTNVYGKNRRVQALLNEKSVSDIITSIKSDGRNQHPALCWQQGDQEVVLAGSRRRKACMISGSDYLVLSSPDFTEEDAKILAVSSDQYIAPSLWELGQAYAQTKQDLIEQGRKGSYRELAEIEGVSHTAIADALKAYEKLPQEVLSLYPTANHVGREVAKKLIEAREKDVEQFAAKVAEVKQRLAELTLDTDDKTALAITRELTYSEPTNSKAREMIDMGNSYISAQKHGKSGDVVIKIDNRVLTDKRMEQLTKLLANFN</sequence>
<evidence type="ECO:0000256" key="2">
    <source>
        <dbReference type="SAM" id="Coils"/>
    </source>
</evidence>
<dbReference type="Gene3D" id="1.10.10.2830">
    <property type="match status" value="1"/>
</dbReference>
<dbReference type="InterPro" id="IPR036086">
    <property type="entry name" value="ParB/Sulfiredoxin_sf"/>
</dbReference>
<dbReference type="RefSeq" id="WP_040134753.1">
    <property type="nucleotide sequence ID" value="NZ_CP009889.1"/>
</dbReference>